<protein>
    <submittedName>
        <fullName evidence="2">Uncharacterized protein</fullName>
    </submittedName>
</protein>
<proteinExistence type="predicted"/>
<gene>
    <name evidence="2" type="ORF">TSIB3V08_LOCUS2094</name>
</gene>
<feature type="region of interest" description="Disordered" evidence="1">
    <location>
        <begin position="1"/>
        <end position="108"/>
    </location>
</feature>
<name>A0A7R9APG6_TIMSH</name>
<organism evidence="2">
    <name type="scientific">Timema shepardi</name>
    <name type="common">Walking stick</name>
    <dbReference type="NCBI Taxonomy" id="629360"/>
    <lineage>
        <taxon>Eukaryota</taxon>
        <taxon>Metazoa</taxon>
        <taxon>Ecdysozoa</taxon>
        <taxon>Arthropoda</taxon>
        <taxon>Hexapoda</taxon>
        <taxon>Insecta</taxon>
        <taxon>Pterygota</taxon>
        <taxon>Neoptera</taxon>
        <taxon>Polyneoptera</taxon>
        <taxon>Phasmatodea</taxon>
        <taxon>Timematodea</taxon>
        <taxon>Timematoidea</taxon>
        <taxon>Timematidae</taxon>
        <taxon>Timema</taxon>
    </lineage>
</organism>
<feature type="compositionally biased region" description="Pro residues" evidence="1">
    <location>
        <begin position="95"/>
        <end position="104"/>
    </location>
</feature>
<dbReference type="EMBL" id="OC000606">
    <property type="protein sequence ID" value="CAD7257840.1"/>
    <property type="molecule type" value="Genomic_DNA"/>
</dbReference>
<accession>A0A7R9APG6</accession>
<evidence type="ECO:0000313" key="2">
    <source>
        <dbReference type="EMBL" id="CAD7257840.1"/>
    </source>
</evidence>
<dbReference type="AlphaFoldDB" id="A0A7R9APG6"/>
<feature type="compositionally biased region" description="Pro residues" evidence="1">
    <location>
        <begin position="63"/>
        <end position="73"/>
    </location>
</feature>
<sequence length="341" mass="36617">MGEQGKGRGVKKDTDHTPTSPPLFSKIEQHDTANRRSPTATIPVPSCATSAPASVPKTSEAPPTSPPAPPPSYPAVLKDRPPSFGKSHNLGVGPKVPPPVPPRGSPHVKNTSAVTIGRGGSTRSYHTYHFAHGRTPLKSKPHFLPPDNASNCLGTGSRSKSLPACGRPYRKEWHNDMGGLARSYSPVPCSSTPPPAFEDALRGELVESPPRHRLGPAHITHHHHVVKSYRESEVVSISDVRLECRAENKSSLSVESSSSTSGFGSGATGRNLTWTPPASASLSAKFLQSTSLAFLSFCAWSIQLVCGLTLGRLPISILCKPFLNMHSYPPRWRSWLTRLSC</sequence>
<evidence type="ECO:0000256" key="1">
    <source>
        <dbReference type="SAM" id="MobiDB-lite"/>
    </source>
</evidence>
<reference evidence="2" key="1">
    <citation type="submission" date="2020-11" db="EMBL/GenBank/DDBJ databases">
        <authorList>
            <person name="Tran Van P."/>
        </authorList>
    </citation>
    <scope>NUCLEOTIDE SEQUENCE</scope>
</reference>